<dbReference type="SUPFAM" id="SSF109604">
    <property type="entry name" value="HD-domain/PDEase-like"/>
    <property type="match status" value="1"/>
</dbReference>
<evidence type="ECO:0000313" key="8">
    <source>
        <dbReference type="Proteomes" id="UP000001876"/>
    </source>
</evidence>
<feature type="binding site" evidence="5">
    <location>
        <position position="208"/>
    </location>
    <ligand>
        <name>Zn(2+)</name>
        <dbReference type="ChEBI" id="CHEBI:29105"/>
        <label>1</label>
    </ligand>
</feature>
<dbReference type="GeneID" id="9684743"/>
<evidence type="ECO:0000256" key="1">
    <source>
        <dbReference type="ARBA" id="ARBA00022723"/>
    </source>
</evidence>
<evidence type="ECO:0000259" key="6">
    <source>
        <dbReference type="PROSITE" id="PS51845"/>
    </source>
</evidence>
<name>C1MV36_MICPC</name>
<evidence type="ECO:0000256" key="4">
    <source>
        <dbReference type="PIRSR" id="PIRSR623088-2"/>
    </source>
</evidence>
<evidence type="ECO:0000256" key="5">
    <source>
        <dbReference type="PIRSR" id="PIRSR623088-3"/>
    </source>
</evidence>
<dbReference type="Proteomes" id="UP000001876">
    <property type="component" value="Unassembled WGS sequence"/>
</dbReference>
<dbReference type="KEGG" id="mpp:MICPUCDRAFT_4565"/>
<evidence type="ECO:0000313" key="7">
    <source>
        <dbReference type="EMBL" id="EEH56435.1"/>
    </source>
</evidence>
<dbReference type="PRINTS" id="PR00387">
    <property type="entry name" value="PDIESTERASE1"/>
</dbReference>
<dbReference type="InterPro" id="IPR036971">
    <property type="entry name" value="PDEase_catalytic_dom_sf"/>
</dbReference>
<dbReference type="CDD" id="cd00077">
    <property type="entry name" value="HDc"/>
    <property type="match status" value="1"/>
</dbReference>
<organism evidence="8">
    <name type="scientific">Micromonas pusilla (strain CCMP1545)</name>
    <name type="common">Picoplanktonic green alga</name>
    <dbReference type="NCBI Taxonomy" id="564608"/>
    <lineage>
        <taxon>Eukaryota</taxon>
        <taxon>Viridiplantae</taxon>
        <taxon>Chlorophyta</taxon>
        <taxon>Mamiellophyceae</taxon>
        <taxon>Mamiellales</taxon>
        <taxon>Mamiellaceae</taxon>
        <taxon>Micromonas</taxon>
    </lineage>
</organism>
<dbReference type="InterPro" id="IPR023088">
    <property type="entry name" value="PDEase"/>
</dbReference>
<dbReference type="EMBL" id="GG663740">
    <property type="protein sequence ID" value="EEH56435.1"/>
    <property type="molecule type" value="Genomic_DNA"/>
</dbReference>
<dbReference type="OrthoDB" id="541199at2759"/>
<dbReference type="eggNOG" id="KOG3689">
    <property type="taxonomic scope" value="Eukaryota"/>
</dbReference>
<feature type="binding site" evidence="5">
    <location>
        <position position="62"/>
    </location>
    <ligand>
        <name>Zn(2+)</name>
        <dbReference type="ChEBI" id="CHEBI:29105"/>
        <label>1</label>
    </ligand>
</feature>
<dbReference type="GO" id="GO:0046872">
    <property type="term" value="F:metal ion binding"/>
    <property type="evidence" value="ECO:0007669"/>
    <property type="project" value="UniProtKB-KW"/>
</dbReference>
<dbReference type="GO" id="GO:0007165">
    <property type="term" value="P:signal transduction"/>
    <property type="evidence" value="ECO:0007669"/>
    <property type="project" value="InterPro"/>
</dbReference>
<keyword evidence="2" id="KW-0378">Hydrolase</keyword>
<feature type="binding site" evidence="4">
    <location>
        <position position="208"/>
    </location>
    <ligand>
        <name>AMP</name>
        <dbReference type="ChEBI" id="CHEBI:456215"/>
    </ligand>
</feature>
<protein>
    <submittedName>
        <fullName evidence="7">Predicted protein</fullName>
    </submittedName>
</protein>
<dbReference type="InterPro" id="IPR002073">
    <property type="entry name" value="PDEase_catalytic_dom"/>
</dbReference>
<dbReference type="OMA" id="WDILVSL"/>
<feature type="binding site" evidence="4">
    <location>
        <position position="97"/>
    </location>
    <ligand>
        <name>AMP</name>
        <dbReference type="ChEBI" id="CHEBI:456215"/>
    </ligand>
</feature>
<dbReference type="PROSITE" id="PS51845">
    <property type="entry name" value="PDEASE_I_2"/>
    <property type="match status" value="1"/>
</dbReference>
<dbReference type="InterPro" id="IPR003607">
    <property type="entry name" value="HD/PDEase_dom"/>
</dbReference>
<dbReference type="GO" id="GO:0004114">
    <property type="term" value="F:3',5'-cyclic-nucleotide phosphodiesterase activity"/>
    <property type="evidence" value="ECO:0007669"/>
    <property type="project" value="InterPro"/>
</dbReference>
<feature type="binding site" evidence="4">
    <location>
        <position position="261"/>
    </location>
    <ligand>
        <name>AMP</name>
        <dbReference type="ChEBI" id="CHEBI:456215"/>
    </ligand>
</feature>
<feature type="non-terminal residue" evidence="7">
    <location>
        <position position="288"/>
    </location>
</feature>
<reference evidence="7 8" key="1">
    <citation type="journal article" date="2009" name="Science">
        <title>Green evolution and dynamic adaptations revealed by genomes of the marine picoeukaryotes Micromonas.</title>
        <authorList>
            <person name="Worden A.Z."/>
            <person name="Lee J.H."/>
            <person name="Mock T."/>
            <person name="Rouze P."/>
            <person name="Simmons M.P."/>
            <person name="Aerts A.L."/>
            <person name="Allen A.E."/>
            <person name="Cuvelier M.L."/>
            <person name="Derelle E."/>
            <person name="Everett M.V."/>
            <person name="Foulon E."/>
            <person name="Grimwood J."/>
            <person name="Gundlach H."/>
            <person name="Henrissat B."/>
            <person name="Napoli C."/>
            <person name="McDonald S.M."/>
            <person name="Parker M.S."/>
            <person name="Rombauts S."/>
            <person name="Salamov A."/>
            <person name="Von Dassow P."/>
            <person name="Badger J.H."/>
            <person name="Coutinho P.M."/>
            <person name="Demir E."/>
            <person name="Dubchak I."/>
            <person name="Gentemann C."/>
            <person name="Eikrem W."/>
            <person name="Gready J.E."/>
            <person name="John U."/>
            <person name="Lanier W."/>
            <person name="Lindquist E.A."/>
            <person name="Lucas S."/>
            <person name="Mayer K.F."/>
            <person name="Moreau H."/>
            <person name="Not F."/>
            <person name="Otillar R."/>
            <person name="Panaud O."/>
            <person name="Pangilinan J."/>
            <person name="Paulsen I."/>
            <person name="Piegu B."/>
            <person name="Poliakov A."/>
            <person name="Robbens S."/>
            <person name="Schmutz J."/>
            <person name="Toulza E."/>
            <person name="Wyss T."/>
            <person name="Zelensky A."/>
            <person name="Zhou K."/>
            <person name="Armbrust E.V."/>
            <person name="Bhattacharya D."/>
            <person name="Goodenough U.W."/>
            <person name="Van de Peer Y."/>
            <person name="Grigoriev I.V."/>
        </authorList>
    </citation>
    <scope>NUCLEOTIDE SEQUENCE [LARGE SCALE GENOMIC DNA]</scope>
    <source>
        <strain evidence="7 8">CCMP1545</strain>
    </source>
</reference>
<dbReference type="AlphaFoldDB" id="C1MV36"/>
<sequence length="288" mass="32505">WEYDVLAAAESGGYGLKGIAFEIFHGEGLVDAFAIPHARFKSLLARIELLYSVENPYHCALHAADVLSATHCLRKALPDVFSAVETLALYLAALGHDAGHFRLNNAFLKNSKHTLAKKYPESVLENFHLGLVFELLEDPDVGIVPFLPATDLARFRALLSALILATDMSKHMGLFKELQRWPWVRPALERASEKDRLVVMQLLLKCADLANVVRPLEIADAWGKRIMEEFYQQGEKELSLGLPLTTFPNRRNFDYVFARHQLGFLVNVVRPLFEVFTRLTSFDAREAV</sequence>
<feature type="binding site" evidence="5">
    <location>
        <position position="96"/>
    </location>
    <ligand>
        <name>Zn(2+)</name>
        <dbReference type="ChEBI" id="CHEBI:29105"/>
        <label>1</label>
    </ligand>
</feature>
<dbReference type="PANTHER" id="PTHR11347">
    <property type="entry name" value="CYCLIC NUCLEOTIDE PHOSPHODIESTERASE"/>
    <property type="match status" value="1"/>
</dbReference>
<evidence type="ECO:0000256" key="2">
    <source>
        <dbReference type="ARBA" id="ARBA00022801"/>
    </source>
</evidence>
<feature type="non-terminal residue" evidence="7">
    <location>
        <position position="1"/>
    </location>
</feature>
<proteinExistence type="predicted"/>
<feature type="domain" description="PDEase" evidence="6">
    <location>
        <begin position="1"/>
        <end position="288"/>
    </location>
</feature>
<keyword evidence="1 5" id="KW-0479">Metal-binding</keyword>
<feature type="binding site" evidence="4">
    <location>
        <begin position="58"/>
        <end position="62"/>
    </location>
    <ligand>
        <name>AMP</name>
        <dbReference type="ChEBI" id="CHEBI:456215"/>
    </ligand>
</feature>
<feature type="active site" description="Proton donor" evidence="3">
    <location>
        <position position="58"/>
    </location>
</feature>
<feature type="binding site" evidence="5">
    <location>
        <position position="97"/>
    </location>
    <ligand>
        <name>Zn(2+)</name>
        <dbReference type="ChEBI" id="CHEBI:29105"/>
        <label>2</label>
    </ligand>
</feature>
<accession>C1MV36</accession>
<dbReference type="STRING" id="564608.C1MV36"/>
<keyword evidence="8" id="KW-1185">Reference proteome</keyword>
<evidence type="ECO:0000256" key="3">
    <source>
        <dbReference type="PIRSR" id="PIRSR623088-1"/>
    </source>
</evidence>
<gene>
    <name evidence="7" type="ORF">MICPUCDRAFT_4565</name>
</gene>
<dbReference type="RefSeq" id="XP_003059303.1">
    <property type="nucleotide sequence ID" value="XM_003059257.1"/>
</dbReference>
<dbReference type="Gene3D" id="1.10.1300.10">
    <property type="entry name" value="3'5'-cyclic nucleotide phosphodiesterase, catalytic domain"/>
    <property type="match status" value="1"/>
</dbReference>
<dbReference type="Pfam" id="PF00233">
    <property type="entry name" value="PDEase_I"/>
    <property type="match status" value="1"/>
</dbReference>
<feature type="binding site" evidence="5">
    <location>
        <position position="97"/>
    </location>
    <ligand>
        <name>Zn(2+)</name>
        <dbReference type="ChEBI" id="CHEBI:29105"/>
        <label>1</label>
    </ligand>
</feature>